<organism evidence="1 2">
    <name type="scientific">Jatropha curcas</name>
    <name type="common">Barbados nut</name>
    <dbReference type="NCBI Taxonomy" id="180498"/>
    <lineage>
        <taxon>Eukaryota</taxon>
        <taxon>Viridiplantae</taxon>
        <taxon>Streptophyta</taxon>
        <taxon>Embryophyta</taxon>
        <taxon>Tracheophyta</taxon>
        <taxon>Spermatophyta</taxon>
        <taxon>Magnoliopsida</taxon>
        <taxon>eudicotyledons</taxon>
        <taxon>Gunneridae</taxon>
        <taxon>Pentapetalae</taxon>
        <taxon>rosids</taxon>
        <taxon>fabids</taxon>
        <taxon>Malpighiales</taxon>
        <taxon>Euphorbiaceae</taxon>
        <taxon>Crotonoideae</taxon>
        <taxon>Jatropheae</taxon>
        <taxon>Jatropha</taxon>
    </lineage>
</organism>
<gene>
    <name evidence="1" type="ORF">JCGZ_03201</name>
</gene>
<proteinExistence type="predicted"/>
<name>A0A067JDP2_JATCU</name>
<sequence length="144" mass="16399">MRAGKQMTLTAAHTEGIPHVEFILEGDYDEFCRIALMQPIGSRLDSFQRSAPSQPPLLPLRLRVRLGPGLAARIPYYPPDGTLAFREVSLESVDRLDLPPEDITEVPVGLVNQMMELIVGMQQELTSSWTLRSFDDQRRRRPRR</sequence>
<dbReference type="AlphaFoldDB" id="A0A067JDP2"/>
<keyword evidence="2" id="KW-1185">Reference proteome</keyword>
<evidence type="ECO:0000313" key="1">
    <source>
        <dbReference type="EMBL" id="KDP21962.1"/>
    </source>
</evidence>
<evidence type="ECO:0000313" key="2">
    <source>
        <dbReference type="Proteomes" id="UP000027138"/>
    </source>
</evidence>
<dbReference type="Proteomes" id="UP000027138">
    <property type="component" value="Unassembled WGS sequence"/>
</dbReference>
<protein>
    <submittedName>
        <fullName evidence="1">Uncharacterized protein</fullName>
    </submittedName>
</protein>
<accession>A0A067JDP2</accession>
<dbReference type="EMBL" id="KK915525">
    <property type="protein sequence ID" value="KDP21962.1"/>
    <property type="molecule type" value="Genomic_DNA"/>
</dbReference>
<dbReference type="OrthoDB" id="1837089at2759"/>
<reference evidence="1 2" key="1">
    <citation type="journal article" date="2014" name="PLoS ONE">
        <title>Global Analysis of Gene Expression Profiles in Physic Nut (Jatropha curcas L.) Seedlings Exposed to Salt Stress.</title>
        <authorList>
            <person name="Zhang L."/>
            <person name="Zhang C."/>
            <person name="Wu P."/>
            <person name="Chen Y."/>
            <person name="Li M."/>
            <person name="Jiang H."/>
            <person name="Wu G."/>
        </authorList>
    </citation>
    <scope>NUCLEOTIDE SEQUENCE [LARGE SCALE GENOMIC DNA]</scope>
    <source>
        <strain evidence="2">cv. GZQX0401</strain>
        <tissue evidence="1">Young leaves</tissue>
    </source>
</reference>